<evidence type="ECO:0000256" key="2">
    <source>
        <dbReference type="ARBA" id="ARBA00022840"/>
    </source>
</evidence>
<dbReference type="OrthoDB" id="541276at2759"/>
<dbReference type="GeneID" id="14873365"/>
<dbReference type="Gene3D" id="1.10.510.10">
    <property type="entry name" value="Transferase(Phosphotransferase) domain 1"/>
    <property type="match status" value="1"/>
</dbReference>
<feature type="domain" description="Protein kinase" evidence="5">
    <location>
        <begin position="14"/>
        <end position="360"/>
    </location>
</feature>
<dbReference type="PROSITE" id="PS50011">
    <property type="entry name" value="PROTEIN_KINASE_DOM"/>
    <property type="match status" value="1"/>
</dbReference>
<dbReference type="GO" id="GO:0010506">
    <property type="term" value="P:regulation of autophagy"/>
    <property type="evidence" value="ECO:0007669"/>
    <property type="project" value="InterPro"/>
</dbReference>
<dbReference type="AlphaFoldDB" id="F4PR44"/>
<gene>
    <name evidence="6" type="ORF">DFA_01991</name>
</gene>
<dbReference type="InterPro" id="IPR017441">
    <property type="entry name" value="Protein_kinase_ATP_BS"/>
</dbReference>
<dbReference type="InterPro" id="IPR045269">
    <property type="entry name" value="Atg1-like"/>
</dbReference>
<proteinExistence type="predicted"/>
<sequence>MGSRERVLYWPETYLRHSELGRGVSGVVYKAAQKETNQIVAIKLVDLNQNRSSWEQVQGEINALLALNSPKQHQNIIKLIECFRHKTTAIFVLEYIDGGTLEDFMYTFDEGLPIPLVSHIVYQVISAIEFMNKNKCSHRDIKPANILLMSNRKKVDISSQTCGDDENEGNQNFSTLPASSQQMQQQQQSTTTYCYRQDDLPVIKITDYGYASINKNDNDMHSTLAGSPLYMPPEVIHIILSPNLERSKGKIVNDTNNEGYNPLLVDVWAIGAVTFRLITGRELINEIFPNLNQTTVLAALVNLAKMVDTDEFQKGLDLIPQKMKEYGVQDEDSINFIVALLKLDPKERLPLHDTLNHPFLQIGRKSFDETIINYNQTSTSSSLPSDINELTRVDSSVTKDNNNNIKEEITTTTTSTQQQQQQQQDQSSQPSLSQENSTPKSTKTDDTSDTPTTTPVITTTTTTTTSTITSSLTPQTKNSPPWSFQKPSTSLLPSIILSPQRKLNTIKLLPSMLPNPGPEAPAQDTMIWRNPPQPCAGGIWTTIIQDPIFHVQYGVLTSIINTFSSNNTNYEYRIITQTKSPVEIAVSNYKESILYMYNIVKTVVTPQLISLSSNSNDSSILRALCTILQQLDQEQEVLSFSSGWTVLL</sequence>
<feature type="compositionally biased region" description="Low complexity" evidence="4">
    <location>
        <begin position="449"/>
        <end position="476"/>
    </location>
</feature>
<dbReference type="GO" id="GO:0005524">
    <property type="term" value="F:ATP binding"/>
    <property type="evidence" value="ECO:0007669"/>
    <property type="project" value="UniProtKB-UniRule"/>
</dbReference>
<reference evidence="7" key="1">
    <citation type="journal article" date="2011" name="Genome Res.">
        <title>Phylogeny-wide analysis of social amoeba genomes highlights ancient origins for complex intercellular communication.</title>
        <authorList>
            <person name="Heidel A.J."/>
            <person name="Lawal H.M."/>
            <person name="Felder M."/>
            <person name="Schilde C."/>
            <person name="Helps N.R."/>
            <person name="Tunggal B."/>
            <person name="Rivero F."/>
            <person name="John U."/>
            <person name="Schleicher M."/>
            <person name="Eichinger L."/>
            <person name="Platzer M."/>
            <person name="Noegel A.A."/>
            <person name="Schaap P."/>
            <person name="Gloeckner G."/>
        </authorList>
    </citation>
    <scope>NUCLEOTIDE SEQUENCE [LARGE SCALE GENOMIC DNA]</scope>
    <source>
        <strain evidence="7">SH3</strain>
    </source>
</reference>
<organism evidence="6 7">
    <name type="scientific">Cavenderia fasciculata</name>
    <name type="common">Slime mold</name>
    <name type="synonym">Dictyostelium fasciculatum</name>
    <dbReference type="NCBI Taxonomy" id="261658"/>
    <lineage>
        <taxon>Eukaryota</taxon>
        <taxon>Amoebozoa</taxon>
        <taxon>Evosea</taxon>
        <taxon>Eumycetozoa</taxon>
        <taxon>Dictyostelia</taxon>
        <taxon>Acytosteliales</taxon>
        <taxon>Cavenderiaceae</taxon>
        <taxon>Cavenderia</taxon>
    </lineage>
</organism>
<dbReference type="Proteomes" id="UP000007797">
    <property type="component" value="Unassembled WGS sequence"/>
</dbReference>
<accession>F4PR44</accession>
<feature type="compositionally biased region" description="Low complexity" evidence="4">
    <location>
        <begin position="411"/>
        <end position="441"/>
    </location>
</feature>
<evidence type="ECO:0000256" key="1">
    <source>
        <dbReference type="ARBA" id="ARBA00022741"/>
    </source>
</evidence>
<keyword evidence="7" id="KW-1185">Reference proteome</keyword>
<feature type="region of interest" description="Disordered" evidence="4">
    <location>
        <begin position="411"/>
        <end position="485"/>
    </location>
</feature>
<evidence type="ECO:0000313" key="6">
    <source>
        <dbReference type="EMBL" id="EGG22101.1"/>
    </source>
</evidence>
<dbReference type="PANTHER" id="PTHR24348">
    <property type="entry name" value="SERINE/THREONINE-PROTEIN KINASE UNC-51-RELATED"/>
    <property type="match status" value="1"/>
</dbReference>
<dbReference type="RefSeq" id="XP_004359952.1">
    <property type="nucleotide sequence ID" value="XM_004359895.1"/>
</dbReference>
<dbReference type="GO" id="GO:0005737">
    <property type="term" value="C:cytoplasm"/>
    <property type="evidence" value="ECO:0007669"/>
    <property type="project" value="TreeGrafter"/>
</dbReference>
<feature type="compositionally biased region" description="Polar residues" evidence="4">
    <location>
        <begin position="169"/>
        <end position="178"/>
    </location>
</feature>
<dbReference type="Pfam" id="PF00069">
    <property type="entry name" value="Pkinase"/>
    <property type="match status" value="2"/>
</dbReference>
<protein>
    <recommendedName>
        <fullName evidence="5">Protein kinase domain-containing protein</fullName>
    </recommendedName>
</protein>
<evidence type="ECO:0000313" key="7">
    <source>
        <dbReference type="Proteomes" id="UP000007797"/>
    </source>
</evidence>
<keyword evidence="2 3" id="KW-0067">ATP-binding</keyword>
<feature type="binding site" evidence="3">
    <location>
        <position position="43"/>
    </location>
    <ligand>
        <name>ATP</name>
        <dbReference type="ChEBI" id="CHEBI:30616"/>
    </ligand>
</feature>
<dbReference type="InterPro" id="IPR011009">
    <property type="entry name" value="Kinase-like_dom_sf"/>
</dbReference>
<dbReference type="KEGG" id="dfa:DFA_01991"/>
<dbReference type="STRING" id="1054147.F4PR44"/>
<dbReference type="SUPFAM" id="SSF56112">
    <property type="entry name" value="Protein kinase-like (PK-like)"/>
    <property type="match status" value="1"/>
</dbReference>
<dbReference type="InterPro" id="IPR008271">
    <property type="entry name" value="Ser/Thr_kinase_AS"/>
</dbReference>
<dbReference type="GO" id="GO:0004674">
    <property type="term" value="F:protein serine/threonine kinase activity"/>
    <property type="evidence" value="ECO:0007669"/>
    <property type="project" value="InterPro"/>
</dbReference>
<evidence type="ECO:0000256" key="3">
    <source>
        <dbReference type="PROSITE-ProRule" id="PRU10141"/>
    </source>
</evidence>
<dbReference type="EMBL" id="GL883010">
    <property type="protein sequence ID" value="EGG22101.1"/>
    <property type="molecule type" value="Genomic_DNA"/>
</dbReference>
<name>F4PR44_CACFS</name>
<dbReference type="PROSITE" id="PS00108">
    <property type="entry name" value="PROTEIN_KINASE_ST"/>
    <property type="match status" value="1"/>
</dbReference>
<evidence type="ECO:0000256" key="4">
    <source>
        <dbReference type="SAM" id="MobiDB-lite"/>
    </source>
</evidence>
<dbReference type="SMART" id="SM00220">
    <property type="entry name" value="S_TKc"/>
    <property type="match status" value="1"/>
</dbReference>
<dbReference type="Gene3D" id="3.30.200.20">
    <property type="entry name" value="Phosphorylase Kinase, domain 1"/>
    <property type="match status" value="1"/>
</dbReference>
<dbReference type="OMA" id="CSHRDIK"/>
<dbReference type="PROSITE" id="PS00107">
    <property type="entry name" value="PROTEIN_KINASE_ATP"/>
    <property type="match status" value="1"/>
</dbReference>
<evidence type="ECO:0000259" key="5">
    <source>
        <dbReference type="PROSITE" id="PS50011"/>
    </source>
</evidence>
<keyword evidence="1 3" id="KW-0547">Nucleotide-binding</keyword>
<feature type="region of interest" description="Disordered" evidence="4">
    <location>
        <begin position="158"/>
        <end position="180"/>
    </location>
</feature>
<dbReference type="InterPro" id="IPR000719">
    <property type="entry name" value="Prot_kinase_dom"/>
</dbReference>